<feature type="compositionally biased region" description="Polar residues" evidence="1">
    <location>
        <begin position="168"/>
        <end position="177"/>
    </location>
</feature>
<gene>
    <name evidence="2" type="ORF">B0A49_01346</name>
</gene>
<reference evidence="2 3" key="1">
    <citation type="submission" date="2017-03" db="EMBL/GenBank/DDBJ databases">
        <title>Genomes of endolithic fungi from Antarctica.</title>
        <authorList>
            <person name="Coleine C."/>
            <person name="Masonjones S."/>
            <person name="Stajich J.E."/>
        </authorList>
    </citation>
    <scope>NUCLEOTIDE SEQUENCE [LARGE SCALE GENOMIC DNA]</scope>
    <source>
        <strain evidence="2 3">CCFEE 5187</strain>
    </source>
</reference>
<feature type="compositionally biased region" description="Low complexity" evidence="1">
    <location>
        <begin position="633"/>
        <end position="655"/>
    </location>
</feature>
<comment type="caution">
    <text evidence="2">The sequence shown here is derived from an EMBL/GenBank/DDBJ whole genome shotgun (WGS) entry which is preliminary data.</text>
</comment>
<feature type="compositionally biased region" description="Polar residues" evidence="1">
    <location>
        <begin position="591"/>
        <end position="605"/>
    </location>
</feature>
<feature type="region of interest" description="Disordered" evidence="1">
    <location>
        <begin position="624"/>
        <end position="655"/>
    </location>
</feature>
<feature type="compositionally biased region" description="Low complexity" evidence="1">
    <location>
        <begin position="763"/>
        <end position="799"/>
    </location>
</feature>
<keyword evidence="3" id="KW-1185">Reference proteome</keyword>
<feature type="region of interest" description="Disordered" evidence="1">
    <location>
        <begin position="730"/>
        <end position="802"/>
    </location>
</feature>
<feature type="compositionally biased region" description="Basic and acidic residues" evidence="1">
    <location>
        <begin position="738"/>
        <end position="748"/>
    </location>
</feature>
<feature type="region of interest" description="Disordered" evidence="1">
    <location>
        <begin position="573"/>
        <end position="605"/>
    </location>
</feature>
<feature type="compositionally biased region" description="Polar residues" evidence="1">
    <location>
        <begin position="119"/>
        <end position="135"/>
    </location>
</feature>
<feature type="compositionally biased region" description="Polar residues" evidence="1">
    <location>
        <begin position="692"/>
        <end position="702"/>
    </location>
</feature>
<proteinExistence type="predicted"/>
<feature type="region of interest" description="Disordered" evidence="1">
    <location>
        <begin position="522"/>
        <end position="544"/>
    </location>
</feature>
<feature type="compositionally biased region" description="Basic and acidic residues" evidence="1">
    <location>
        <begin position="1459"/>
        <end position="1476"/>
    </location>
</feature>
<feature type="compositionally biased region" description="Polar residues" evidence="1">
    <location>
        <begin position="750"/>
        <end position="762"/>
    </location>
</feature>
<feature type="region of interest" description="Disordered" evidence="1">
    <location>
        <begin position="1190"/>
        <end position="1212"/>
    </location>
</feature>
<feature type="compositionally biased region" description="Basic and acidic residues" evidence="1">
    <location>
        <begin position="578"/>
        <end position="590"/>
    </location>
</feature>
<feature type="region of interest" description="Disordered" evidence="1">
    <location>
        <begin position="1448"/>
        <end position="1484"/>
    </location>
</feature>
<protein>
    <submittedName>
        <fullName evidence="2">Uncharacterized protein</fullName>
    </submittedName>
</protein>
<evidence type="ECO:0000313" key="2">
    <source>
        <dbReference type="EMBL" id="TKA81210.1"/>
    </source>
</evidence>
<feature type="region of interest" description="Disordered" evidence="1">
    <location>
        <begin position="107"/>
        <end position="217"/>
    </location>
</feature>
<feature type="region of interest" description="Disordered" evidence="1">
    <location>
        <begin position="257"/>
        <end position="307"/>
    </location>
</feature>
<name>A0A4U0XU27_9PEZI</name>
<feature type="compositionally biased region" description="Basic and acidic residues" evidence="1">
    <location>
        <begin position="931"/>
        <end position="954"/>
    </location>
</feature>
<evidence type="ECO:0000313" key="3">
    <source>
        <dbReference type="Proteomes" id="UP000308768"/>
    </source>
</evidence>
<feature type="region of interest" description="Disordered" evidence="1">
    <location>
        <begin position="929"/>
        <end position="955"/>
    </location>
</feature>
<feature type="compositionally biased region" description="Polar residues" evidence="1">
    <location>
        <begin position="187"/>
        <end position="206"/>
    </location>
</feature>
<feature type="region of interest" description="Disordered" evidence="1">
    <location>
        <begin position="685"/>
        <end position="705"/>
    </location>
</feature>
<dbReference type="Proteomes" id="UP000308768">
    <property type="component" value="Unassembled WGS sequence"/>
</dbReference>
<feature type="compositionally biased region" description="Polar residues" evidence="1">
    <location>
        <begin position="282"/>
        <end position="298"/>
    </location>
</feature>
<dbReference type="EMBL" id="NAJN01000031">
    <property type="protein sequence ID" value="TKA81210.1"/>
    <property type="molecule type" value="Genomic_DNA"/>
</dbReference>
<accession>A0A4U0XU27</accession>
<organism evidence="2 3">
    <name type="scientific">Cryomyces minteri</name>
    <dbReference type="NCBI Taxonomy" id="331657"/>
    <lineage>
        <taxon>Eukaryota</taxon>
        <taxon>Fungi</taxon>
        <taxon>Dikarya</taxon>
        <taxon>Ascomycota</taxon>
        <taxon>Pezizomycotina</taxon>
        <taxon>Dothideomycetes</taxon>
        <taxon>Dothideomycetes incertae sedis</taxon>
        <taxon>Cryomyces</taxon>
    </lineage>
</organism>
<sequence>MCRYRYQYYSRCSHQEFVLYDFCANAPVAASEERDALDARELSASAWAGETLNYLGNNHLDLNREVLLSFITSESFHLYSSSSVGAAFTQLTYATEFLLRNGILPANVTPSRTDDSESQTKGNFNGANEGQSYMSMTFKESPVGQRQKEAGSSSKKTEQPATKLDSASGCNGQSSLRSPVHRGHATSAVNSPRSCTEAHSSESTRQGEGAQFGHEPTEEHHIKDDTYVMPFLEPYHLWKPLLQEPFYRLVWLTASGSTSSAPEDHPCHSAGANGSPPPYFRSLSSTQTQNNEDGTSIRLSPGGSQGLRSLENDTMRYESERHAVTDGRHRVVSEEETEQILTNRLPAAHIEPAELSIVFEEDDLVAGEDRTSPAFNPDQHRDLTFSGTIAGAQPGSLAEAWLRELAETARNGNAVITTEPSEKSPLAVRADCGKEFPTLTGHCTDGDGSRAALPVSQARTWSEAYSITYAQATRKDSGLDVDQRSSNCNTISSSAASCSSDASKSSGLLNVHFEIPQSVVVSSESDWSTTSPTDHSINSARSSDVASPDILLSAATAATSSSLWSAKNAFSSTVPSYKSHDTEREGEPQKSRVNQSSRLVPTSLHNTTDQTYAMAARSSGIANANVKHKENLTVTSSKTVSPSSPTRSSRSNPPLLATARRAAAREQRKQLPTEWTSIGNARSAKVPIPLSSPVSQVGTIRSPTKVKEEGKWQVVNGKHAEKNLATITQTATVKSQRAKTDSQPKKAEWNASTTMSKQTTAAVTKSNVKPSVSSSPNKTTKCVSVSSKSPSSKSPAVKSELLSGNWDSRSTVGMTLHNERLATEQGTAFMPQEKTSHMNTDNHVKRTATIFGDATNSFAPSSGGSTVGKAKIGRSELHIEVPAIPQTDGPSEAPISPSRIPRPMQKLQLSKGPDVSDAKLPRYRYVFHRQHASEKSPGVEESRKVDNRDSKHLVEQSPVTRLSAVLSLGKEHKVVPTTLADVPDVRNSLAANDEKNLVKHDAGTPSSVLNNATHVTSPSLEDDVLCELSSIAAPLQYTQSLPTSLFNRIKDAALQFDSRNSGVLRPGSTQPIVPEIVAREVVRCKNEVLEAKGEEHSPLDPATVFTKAEATGLLEQTETQQPLIEVLIAKKELRSMKEDTRSSCQSPLDPSIVYKGAKVIGGSPPQENSGVLVSDPVMGKSSMTIERQELEKQEHGGRAGPIDKSLGTSKTSTTSAKKSALRATAPAFFPGATPTLRPRIPEAWLRGHGDDSDVPAAAKKTKVLLTEEQKLEKKRLNRERKEALKLARSQSPSKWSSNSSNTISGCSDPAYHSHSTHSRYEGFDTKQPLFYRPGMYNSQPNSRMPSPTRKGVGARPVVLSSEDQLAFEQQKYELQRIGQCFGINLFDSVVRFLTVKEAGWGRAGRFSTRQGFARTSVPLRNSSDRHNTGMSPSLKFVENVSTPNTFINPGNDVGSLSEIPKDTTSHTEGGRKHAGEDEKENAPQARGEYLGYGFVDGYGKYNKRSCGNFQVEVATELIGGLSCHACGPHH</sequence>
<evidence type="ECO:0000256" key="1">
    <source>
        <dbReference type="SAM" id="MobiDB-lite"/>
    </source>
</evidence>